<comment type="caution">
    <text evidence="7">The sequence shown here is derived from an EMBL/GenBank/DDBJ whole genome shotgun (WGS) entry which is preliminary data.</text>
</comment>
<dbReference type="SUPFAM" id="SSF55129">
    <property type="entry name" value="Ribosomal protein L30p/L7e"/>
    <property type="match status" value="1"/>
</dbReference>
<evidence type="ECO:0000256" key="5">
    <source>
        <dbReference type="HAMAP-Rule" id="MF_01371"/>
    </source>
</evidence>
<dbReference type="GO" id="GO:0006412">
    <property type="term" value="P:translation"/>
    <property type="evidence" value="ECO:0007669"/>
    <property type="project" value="UniProtKB-UniRule"/>
</dbReference>
<keyword evidence="3 5" id="KW-0689">Ribosomal protein</keyword>
<dbReference type="InterPro" id="IPR016082">
    <property type="entry name" value="Ribosomal_uL30_ferredoxin-like"/>
</dbReference>
<dbReference type="Pfam" id="PF00327">
    <property type="entry name" value="Ribosomal_L30"/>
    <property type="match status" value="1"/>
</dbReference>
<dbReference type="GO" id="GO:0022625">
    <property type="term" value="C:cytosolic large ribosomal subunit"/>
    <property type="evidence" value="ECO:0007669"/>
    <property type="project" value="TreeGrafter"/>
</dbReference>
<dbReference type="Proteomes" id="UP000275461">
    <property type="component" value="Unassembled WGS sequence"/>
</dbReference>
<dbReference type="NCBIfam" id="TIGR01308">
    <property type="entry name" value="rpmD_bact"/>
    <property type="match status" value="1"/>
</dbReference>
<dbReference type="PANTHER" id="PTHR15892">
    <property type="entry name" value="MITOCHONDRIAL RIBOSOMAL PROTEIN L30"/>
    <property type="match status" value="1"/>
</dbReference>
<evidence type="ECO:0000256" key="4">
    <source>
        <dbReference type="ARBA" id="ARBA00023274"/>
    </source>
</evidence>
<dbReference type="OrthoDB" id="9812790at2"/>
<accession>A0A498CA11</accession>
<dbReference type="GO" id="GO:0003735">
    <property type="term" value="F:structural constituent of ribosome"/>
    <property type="evidence" value="ECO:0007669"/>
    <property type="project" value="InterPro"/>
</dbReference>
<dbReference type="HAMAP" id="MF_01371_B">
    <property type="entry name" value="Ribosomal_uL30_B"/>
    <property type="match status" value="1"/>
</dbReference>
<name>A0A498CA11_9GAMM</name>
<dbReference type="Gene3D" id="3.30.1390.20">
    <property type="entry name" value="Ribosomal protein L30, ferredoxin-like fold domain"/>
    <property type="match status" value="1"/>
</dbReference>
<dbReference type="PANTHER" id="PTHR15892:SF2">
    <property type="entry name" value="LARGE RIBOSOMAL SUBUNIT PROTEIN UL30M"/>
    <property type="match status" value="1"/>
</dbReference>
<feature type="domain" description="Large ribosomal subunit protein uL30-like ferredoxin-like fold" evidence="6">
    <location>
        <begin position="7"/>
        <end position="56"/>
    </location>
</feature>
<dbReference type="EMBL" id="RCDA01000001">
    <property type="protein sequence ID" value="RLK51266.1"/>
    <property type="molecule type" value="Genomic_DNA"/>
</dbReference>
<evidence type="ECO:0000259" key="6">
    <source>
        <dbReference type="Pfam" id="PF00327"/>
    </source>
</evidence>
<protein>
    <recommendedName>
        <fullName evidence="5">Large ribosomal subunit protein uL30</fullName>
    </recommendedName>
</protein>
<evidence type="ECO:0000256" key="2">
    <source>
        <dbReference type="ARBA" id="ARBA00011838"/>
    </source>
</evidence>
<comment type="similarity">
    <text evidence="1 5">Belongs to the universal ribosomal protein uL30 family.</text>
</comment>
<dbReference type="PIRSF" id="PIRSF002211">
    <property type="entry name" value="Ribosomal_L30_bac-type"/>
    <property type="match status" value="1"/>
</dbReference>
<reference evidence="7 8" key="1">
    <citation type="submission" date="2018-10" db="EMBL/GenBank/DDBJ databases">
        <title>Genomic Encyclopedia of Type Strains, Phase IV (KMG-IV): sequencing the most valuable type-strain genomes for metagenomic binning, comparative biology and taxonomic classification.</title>
        <authorList>
            <person name="Goeker M."/>
        </authorList>
    </citation>
    <scope>NUCLEOTIDE SEQUENCE [LARGE SCALE GENOMIC DNA]</scope>
    <source>
        <strain evidence="7 8">DSM 12769</strain>
    </source>
</reference>
<evidence type="ECO:0000256" key="1">
    <source>
        <dbReference type="ARBA" id="ARBA00007594"/>
    </source>
</evidence>
<dbReference type="FunFam" id="3.30.1390.20:FF:000001">
    <property type="entry name" value="50S ribosomal protein L30"/>
    <property type="match status" value="1"/>
</dbReference>
<gene>
    <name evidence="5" type="primary">rpmD</name>
    <name evidence="7" type="ORF">DFR31_1191</name>
</gene>
<organism evidence="7 8">
    <name type="scientific">Alkalispirillum mobile</name>
    <dbReference type="NCBI Taxonomy" id="85925"/>
    <lineage>
        <taxon>Bacteria</taxon>
        <taxon>Pseudomonadati</taxon>
        <taxon>Pseudomonadota</taxon>
        <taxon>Gammaproteobacteria</taxon>
        <taxon>Chromatiales</taxon>
        <taxon>Ectothiorhodospiraceae</taxon>
        <taxon>Alkalispirillum</taxon>
    </lineage>
</organism>
<dbReference type="InterPro" id="IPR005996">
    <property type="entry name" value="Ribosomal_uL30_bac-type"/>
</dbReference>
<sequence length="62" mass="6822">MTTQKQLKVTQTRSTIGRLASHKACVAGLGLRRINHSVVVADTPENRGMINKVAYLLNVEEC</sequence>
<keyword evidence="8" id="KW-1185">Reference proteome</keyword>
<dbReference type="CDD" id="cd01658">
    <property type="entry name" value="Ribosomal_L30"/>
    <property type="match status" value="1"/>
</dbReference>
<evidence type="ECO:0000256" key="3">
    <source>
        <dbReference type="ARBA" id="ARBA00022980"/>
    </source>
</evidence>
<dbReference type="InterPro" id="IPR036919">
    <property type="entry name" value="Ribo_uL30_ferredoxin-like_sf"/>
</dbReference>
<dbReference type="RefSeq" id="WP_121441688.1">
    <property type="nucleotide sequence ID" value="NZ_RCDA01000001.1"/>
</dbReference>
<comment type="subunit">
    <text evidence="2 5">Part of the 50S ribosomal subunit.</text>
</comment>
<dbReference type="AlphaFoldDB" id="A0A498CA11"/>
<evidence type="ECO:0000313" key="7">
    <source>
        <dbReference type="EMBL" id="RLK51266.1"/>
    </source>
</evidence>
<keyword evidence="4 5" id="KW-0687">Ribonucleoprotein</keyword>
<proteinExistence type="inferred from homology"/>
<evidence type="ECO:0000313" key="8">
    <source>
        <dbReference type="Proteomes" id="UP000275461"/>
    </source>
</evidence>